<accession>A0ABZ2L283</accession>
<proteinExistence type="inferred from homology"/>
<evidence type="ECO:0000313" key="5">
    <source>
        <dbReference type="EMBL" id="WXB04953.1"/>
    </source>
</evidence>
<reference evidence="5" key="1">
    <citation type="submission" date="2021-12" db="EMBL/GenBank/DDBJ databases">
        <title>Discovery of the Pendulisporaceae a myxobacterial family with distinct sporulation behavior and unique specialized metabolism.</title>
        <authorList>
            <person name="Garcia R."/>
            <person name="Popoff A."/>
            <person name="Bader C.D."/>
            <person name="Loehr J."/>
            <person name="Walesch S."/>
            <person name="Walt C."/>
            <person name="Boldt J."/>
            <person name="Bunk B."/>
            <person name="Haeckl F.J.F.P.J."/>
            <person name="Gunesch A.P."/>
            <person name="Birkelbach J."/>
            <person name="Nuebel U."/>
            <person name="Pietschmann T."/>
            <person name="Bach T."/>
            <person name="Mueller R."/>
        </authorList>
    </citation>
    <scope>NUCLEOTIDE SEQUENCE</scope>
    <source>
        <strain evidence="5">MSr11367</strain>
    </source>
</reference>
<dbReference type="SUPFAM" id="SSF51735">
    <property type="entry name" value="NAD(P)-binding Rossmann-fold domains"/>
    <property type="match status" value="1"/>
</dbReference>
<evidence type="ECO:0000256" key="2">
    <source>
        <dbReference type="ARBA" id="ARBA00023002"/>
    </source>
</evidence>
<keyword evidence="2" id="KW-0560">Oxidoreductase</keyword>
<dbReference type="PANTHER" id="PTHR44196:SF1">
    <property type="entry name" value="DEHYDROGENASE_REDUCTASE SDR FAMILY MEMBER 7B"/>
    <property type="match status" value="1"/>
</dbReference>
<organism evidence="5 6">
    <name type="scientific">Pendulispora rubella</name>
    <dbReference type="NCBI Taxonomy" id="2741070"/>
    <lineage>
        <taxon>Bacteria</taxon>
        <taxon>Pseudomonadati</taxon>
        <taxon>Myxococcota</taxon>
        <taxon>Myxococcia</taxon>
        <taxon>Myxococcales</taxon>
        <taxon>Sorangiineae</taxon>
        <taxon>Pendulisporaceae</taxon>
        <taxon>Pendulispora</taxon>
    </lineage>
</organism>
<protein>
    <submittedName>
        <fullName evidence="5">SDR family NAD(P)-dependent oxidoreductase</fullName>
    </submittedName>
</protein>
<keyword evidence="6" id="KW-1185">Reference proteome</keyword>
<evidence type="ECO:0000256" key="3">
    <source>
        <dbReference type="RuleBase" id="RU000363"/>
    </source>
</evidence>
<dbReference type="Gene3D" id="3.40.50.720">
    <property type="entry name" value="NAD(P)-binding Rossmann-like Domain"/>
    <property type="match status" value="1"/>
</dbReference>
<name>A0ABZ2L283_9BACT</name>
<dbReference type="RefSeq" id="WP_394834596.1">
    <property type="nucleotide sequence ID" value="NZ_CP089929.1"/>
</dbReference>
<evidence type="ECO:0000256" key="1">
    <source>
        <dbReference type="ARBA" id="ARBA00006484"/>
    </source>
</evidence>
<dbReference type="PRINTS" id="PR00081">
    <property type="entry name" value="GDHRDH"/>
</dbReference>
<comment type="similarity">
    <text evidence="1 3">Belongs to the short-chain dehydrogenases/reductases (SDR) family.</text>
</comment>
<feature type="region of interest" description="Disordered" evidence="4">
    <location>
        <begin position="284"/>
        <end position="303"/>
    </location>
</feature>
<dbReference type="Proteomes" id="UP001374803">
    <property type="component" value="Chromosome"/>
</dbReference>
<gene>
    <name evidence="5" type="ORF">LVJ94_49685</name>
</gene>
<evidence type="ECO:0000313" key="6">
    <source>
        <dbReference type="Proteomes" id="UP001374803"/>
    </source>
</evidence>
<dbReference type="InterPro" id="IPR002347">
    <property type="entry name" value="SDR_fam"/>
</dbReference>
<evidence type="ECO:0000256" key="4">
    <source>
        <dbReference type="SAM" id="MobiDB-lite"/>
    </source>
</evidence>
<dbReference type="PANTHER" id="PTHR44196">
    <property type="entry name" value="DEHYDROGENASE/REDUCTASE SDR FAMILY MEMBER 7B"/>
    <property type="match status" value="1"/>
</dbReference>
<dbReference type="Pfam" id="PF00106">
    <property type="entry name" value="adh_short"/>
    <property type="match status" value="1"/>
</dbReference>
<dbReference type="CDD" id="cd05233">
    <property type="entry name" value="SDR_c"/>
    <property type="match status" value="1"/>
</dbReference>
<dbReference type="EMBL" id="CP089983">
    <property type="protein sequence ID" value="WXB04953.1"/>
    <property type="molecule type" value="Genomic_DNA"/>
</dbReference>
<dbReference type="InterPro" id="IPR036291">
    <property type="entry name" value="NAD(P)-bd_dom_sf"/>
</dbReference>
<sequence length="303" mass="32525">MNAAGLIKRLVHPSGLDDDGALRAAAHAKIVLVTGASYGLGEATARKLGAAGATVLLVARTTDRLEALASEIASHGGKAQAYAANLGDETAVDELVRRILADHGRVDTVINNAGKSIRRSLHLQYDRFHDFTRSLGVNYLGPVRLLLGLLPHMRARGNGHIINVSTVGVRIVPGPRWGVYQSSKGAFDIWLRSVTPEIQADGIAVSTIYMGLIYTRMSAPTPIMRVLPGLHPDEAADVVARALVRRPREITPWWVWPAEFGSLIARGPLSQGLAFLHRRSHDSESALGIQAPPADHPRARGGT</sequence>
<dbReference type="PRINTS" id="PR00080">
    <property type="entry name" value="SDRFAMILY"/>
</dbReference>